<gene>
    <name evidence="1" type="ORF">Apa02nite_094470</name>
</gene>
<evidence type="ECO:0000313" key="1">
    <source>
        <dbReference type="EMBL" id="GIE73339.1"/>
    </source>
</evidence>
<keyword evidence="2" id="KW-1185">Reference proteome</keyword>
<name>A0ABQ4BRN3_9ACTN</name>
<protein>
    <submittedName>
        <fullName evidence="1">Uncharacterized protein</fullName>
    </submittedName>
</protein>
<reference evidence="1 2" key="1">
    <citation type="submission" date="2021-01" db="EMBL/GenBank/DDBJ databases">
        <title>Whole genome shotgun sequence of Actinoplanes palleronii NBRC 14916.</title>
        <authorList>
            <person name="Komaki H."/>
            <person name="Tamura T."/>
        </authorList>
    </citation>
    <scope>NUCLEOTIDE SEQUENCE [LARGE SCALE GENOMIC DNA]</scope>
    <source>
        <strain evidence="1 2">NBRC 14916</strain>
    </source>
</reference>
<sequence length="307" mass="33190">MNYLAHYDPRSLVRTAAWNALTSSNVDATVARFLNSGLAYVVERSEQLAARNADFARRILATHTATYAPEVHAAAQNALNGGAAALAVFARTGYAEAMQRDRTTREEAGAQAAALVQADRDFVARLRDNDPGAQVRAAAGYALRAGATDADVVEFFAYDWTAAASLDMQTQQLQWANTDMMWRATATRLRDEAKAAEIAAEAAVGEARVQARTAAARAWHLVGEQVAPALTTWDVAEQTAAAQAANWQQIAQAAADEIDNPNWQAVADRAQATASQWATIRDNAVHPTTFWVDLYQVALTGEQKMQP</sequence>
<organism evidence="1 2">
    <name type="scientific">Actinoplanes palleronii</name>
    <dbReference type="NCBI Taxonomy" id="113570"/>
    <lineage>
        <taxon>Bacteria</taxon>
        <taxon>Bacillati</taxon>
        <taxon>Actinomycetota</taxon>
        <taxon>Actinomycetes</taxon>
        <taxon>Micromonosporales</taxon>
        <taxon>Micromonosporaceae</taxon>
        <taxon>Actinoplanes</taxon>
    </lineage>
</organism>
<dbReference type="Proteomes" id="UP000624709">
    <property type="component" value="Unassembled WGS sequence"/>
</dbReference>
<accession>A0ABQ4BRN3</accession>
<comment type="caution">
    <text evidence="1">The sequence shown here is derived from an EMBL/GenBank/DDBJ whole genome shotgun (WGS) entry which is preliminary data.</text>
</comment>
<evidence type="ECO:0000313" key="2">
    <source>
        <dbReference type="Proteomes" id="UP000624709"/>
    </source>
</evidence>
<dbReference type="EMBL" id="BOMS01000170">
    <property type="protein sequence ID" value="GIE73339.1"/>
    <property type="molecule type" value="Genomic_DNA"/>
</dbReference>
<proteinExistence type="predicted"/>